<feature type="domain" description="PpiC" evidence="7">
    <location>
        <begin position="53"/>
        <end position="164"/>
    </location>
</feature>
<sequence>MSSWEVRLSNTRKVPYFFNRETQQSVWEPPEELTPEQIKALPGAELLKEKEVQVQVRASHILVKHSGSRRPSSWKEPNITRSKEEAITILRGYKAEIGTSTEKFGSLARKHSDCSSHDHDGDLSWFGHGQMQKPFEDATFSLRVGEISDIVDTQSGVHLILRTG</sequence>
<dbReference type="Gene3D" id="3.10.50.40">
    <property type="match status" value="1"/>
</dbReference>
<dbReference type="SUPFAM" id="SSF51045">
    <property type="entry name" value="WW domain"/>
    <property type="match status" value="1"/>
</dbReference>
<dbReference type="InterPro" id="IPR036020">
    <property type="entry name" value="WW_dom_sf"/>
</dbReference>
<evidence type="ECO:0000256" key="5">
    <source>
        <dbReference type="RuleBase" id="RU363014"/>
    </source>
</evidence>
<dbReference type="Pfam" id="PF00397">
    <property type="entry name" value="WW"/>
    <property type="match status" value="1"/>
</dbReference>
<dbReference type="SUPFAM" id="SSF54534">
    <property type="entry name" value="FKBP-like"/>
    <property type="match status" value="1"/>
</dbReference>
<keyword evidence="3 4" id="KW-0413">Isomerase</keyword>
<gene>
    <name evidence="8" type="ORF">DFH94DRAFT_731777</name>
</gene>
<comment type="caution">
    <text evidence="8">The sequence shown here is derived from an EMBL/GenBank/DDBJ whole genome shotgun (WGS) entry which is preliminary data.</text>
</comment>
<keyword evidence="9" id="KW-1185">Reference proteome</keyword>
<accession>A0A9P5T9Y9</accession>
<dbReference type="PROSITE" id="PS50198">
    <property type="entry name" value="PPIC_PPIASE_2"/>
    <property type="match status" value="1"/>
</dbReference>
<dbReference type="Pfam" id="PF13616">
    <property type="entry name" value="Rotamase_3"/>
    <property type="match status" value="1"/>
</dbReference>
<name>A0A9P5T9Y9_9AGAM</name>
<dbReference type="GO" id="GO:0003755">
    <property type="term" value="F:peptidyl-prolyl cis-trans isomerase activity"/>
    <property type="evidence" value="ECO:0007669"/>
    <property type="project" value="UniProtKB-UniRule"/>
</dbReference>
<evidence type="ECO:0000256" key="2">
    <source>
        <dbReference type="ARBA" id="ARBA00023110"/>
    </source>
</evidence>
<evidence type="ECO:0000313" key="8">
    <source>
        <dbReference type="EMBL" id="KAF8481598.1"/>
    </source>
</evidence>
<dbReference type="Gene3D" id="2.20.70.10">
    <property type="match status" value="1"/>
</dbReference>
<comment type="catalytic activity">
    <reaction evidence="1 5">
        <text>[protein]-peptidylproline (omega=180) = [protein]-peptidylproline (omega=0)</text>
        <dbReference type="Rhea" id="RHEA:16237"/>
        <dbReference type="Rhea" id="RHEA-COMP:10747"/>
        <dbReference type="Rhea" id="RHEA-COMP:10748"/>
        <dbReference type="ChEBI" id="CHEBI:83833"/>
        <dbReference type="ChEBI" id="CHEBI:83834"/>
        <dbReference type="EC" id="5.2.1.8"/>
    </reaction>
</comment>
<proteinExistence type="predicted"/>
<dbReference type="GO" id="GO:0080090">
    <property type="term" value="P:regulation of primary metabolic process"/>
    <property type="evidence" value="ECO:0007669"/>
    <property type="project" value="UniProtKB-ARBA"/>
</dbReference>
<evidence type="ECO:0000256" key="4">
    <source>
        <dbReference type="PROSITE-ProRule" id="PRU00278"/>
    </source>
</evidence>
<dbReference type="FunFam" id="3.10.50.40:FF:000010">
    <property type="entry name" value="Peptidyl-prolyl cis-trans isomerase Pin1"/>
    <property type="match status" value="1"/>
</dbReference>
<dbReference type="Proteomes" id="UP000759537">
    <property type="component" value="Unassembled WGS sequence"/>
</dbReference>
<evidence type="ECO:0000259" key="7">
    <source>
        <dbReference type="PROSITE" id="PS50198"/>
    </source>
</evidence>
<dbReference type="GO" id="GO:0005829">
    <property type="term" value="C:cytosol"/>
    <property type="evidence" value="ECO:0007669"/>
    <property type="project" value="TreeGrafter"/>
</dbReference>
<dbReference type="InterPro" id="IPR001202">
    <property type="entry name" value="WW_dom"/>
</dbReference>
<evidence type="ECO:0000259" key="6">
    <source>
        <dbReference type="PROSITE" id="PS50020"/>
    </source>
</evidence>
<dbReference type="EC" id="5.2.1.8" evidence="5"/>
<evidence type="ECO:0000256" key="3">
    <source>
        <dbReference type="ARBA" id="ARBA00023235"/>
    </source>
</evidence>
<dbReference type="CDD" id="cd00201">
    <property type="entry name" value="WW"/>
    <property type="match status" value="1"/>
</dbReference>
<reference evidence="8" key="2">
    <citation type="journal article" date="2020" name="Nat. Commun.">
        <title>Large-scale genome sequencing of mycorrhizal fungi provides insights into the early evolution of symbiotic traits.</title>
        <authorList>
            <person name="Miyauchi S."/>
            <person name="Kiss E."/>
            <person name="Kuo A."/>
            <person name="Drula E."/>
            <person name="Kohler A."/>
            <person name="Sanchez-Garcia M."/>
            <person name="Morin E."/>
            <person name="Andreopoulos B."/>
            <person name="Barry K.W."/>
            <person name="Bonito G."/>
            <person name="Buee M."/>
            <person name="Carver A."/>
            <person name="Chen C."/>
            <person name="Cichocki N."/>
            <person name="Clum A."/>
            <person name="Culley D."/>
            <person name="Crous P.W."/>
            <person name="Fauchery L."/>
            <person name="Girlanda M."/>
            <person name="Hayes R.D."/>
            <person name="Keri Z."/>
            <person name="LaButti K."/>
            <person name="Lipzen A."/>
            <person name="Lombard V."/>
            <person name="Magnuson J."/>
            <person name="Maillard F."/>
            <person name="Murat C."/>
            <person name="Nolan M."/>
            <person name="Ohm R.A."/>
            <person name="Pangilinan J."/>
            <person name="Pereira M.F."/>
            <person name="Perotto S."/>
            <person name="Peter M."/>
            <person name="Pfister S."/>
            <person name="Riley R."/>
            <person name="Sitrit Y."/>
            <person name="Stielow J.B."/>
            <person name="Szollosi G."/>
            <person name="Zifcakova L."/>
            <person name="Stursova M."/>
            <person name="Spatafora J.W."/>
            <person name="Tedersoo L."/>
            <person name="Vaario L.M."/>
            <person name="Yamada A."/>
            <person name="Yan M."/>
            <person name="Wang P."/>
            <person name="Xu J."/>
            <person name="Bruns T."/>
            <person name="Baldrian P."/>
            <person name="Vilgalys R."/>
            <person name="Dunand C."/>
            <person name="Henrissat B."/>
            <person name="Grigoriev I.V."/>
            <person name="Hibbett D."/>
            <person name="Nagy L.G."/>
            <person name="Martin F.M."/>
        </authorList>
    </citation>
    <scope>NUCLEOTIDE SEQUENCE</scope>
    <source>
        <strain evidence="8">Prilba</strain>
    </source>
</reference>
<dbReference type="GO" id="GO:0060255">
    <property type="term" value="P:regulation of macromolecule metabolic process"/>
    <property type="evidence" value="ECO:0007669"/>
    <property type="project" value="UniProtKB-ARBA"/>
</dbReference>
<feature type="domain" description="WW" evidence="6">
    <location>
        <begin position="1"/>
        <end position="32"/>
    </location>
</feature>
<evidence type="ECO:0000256" key="1">
    <source>
        <dbReference type="ARBA" id="ARBA00000971"/>
    </source>
</evidence>
<dbReference type="PANTHER" id="PTHR10657">
    <property type="entry name" value="PEPTIDYL-PROLYL CIS-TRANS ISOMERASE"/>
    <property type="match status" value="1"/>
</dbReference>
<protein>
    <recommendedName>
        <fullName evidence="5">Peptidyl-prolyl cis-trans isomerase</fullName>
        <ecNumber evidence="5">5.2.1.8</ecNumber>
    </recommendedName>
</protein>
<keyword evidence="2 4" id="KW-0697">Rotamase</keyword>
<dbReference type="InterPro" id="IPR046357">
    <property type="entry name" value="PPIase_dom_sf"/>
</dbReference>
<dbReference type="PANTHER" id="PTHR10657:SF4">
    <property type="entry name" value="PEPTIDYL-PROLYL CIS-TRANS ISOMERASE-RELATED"/>
    <property type="match status" value="1"/>
</dbReference>
<dbReference type="GO" id="GO:0005634">
    <property type="term" value="C:nucleus"/>
    <property type="evidence" value="ECO:0007669"/>
    <property type="project" value="TreeGrafter"/>
</dbReference>
<reference evidence="8" key="1">
    <citation type="submission" date="2019-10" db="EMBL/GenBank/DDBJ databases">
        <authorList>
            <consortium name="DOE Joint Genome Institute"/>
            <person name="Kuo A."/>
            <person name="Miyauchi S."/>
            <person name="Kiss E."/>
            <person name="Drula E."/>
            <person name="Kohler A."/>
            <person name="Sanchez-Garcia M."/>
            <person name="Andreopoulos B."/>
            <person name="Barry K.W."/>
            <person name="Bonito G."/>
            <person name="Buee M."/>
            <person name="Carver A."/>
            <person name="Chen C."/>
            <person name="Cichocki N."/>
            <person name="Clum A."/>
            <person name="Culley D."/>
            <person name="Crous P.W."/>
            <person name="Fauchery L."/>
            <person name="Girlanda M."/>
            <person name="Hayes R."/>
            <person name="Keri Z."/>
            <person name="LaButti K."/>
            <person name="Lipzen A."/>
            <person name="Lombard V."/>
            <person name="Magnuson J."/>
            <person name="Maillard F."/>
            <person name="Morin E."/>
            <person name="Murat C."/>
            <person name="Nolan M."/>
            <person name="Ohm R."/>
            <person name="Pangilinan J."/>
            <person name="Pereira M."/>
            <person name="Perotto S."/>
            <person name="Peter M."/>
            <person name="Riley R."/>
            <person name="Sitrit Y."/>
            <person name="Stielow B."/>
            <person name="Szollosi G."/>
            <person name="Zifcakova L."/>
            <person name="Stursova M."/>
            <person name="Spatafora J.W."/>
            <person name="Tedersoo L."/>
            <person name="Vaario L.-M."/>
            <person name="Yamada A."/>
            <person name="Yan M."/>
            <person name="Wang P."/>
            <person name="Xu J."/>
            <person name="Bruns T."/>
            <person name="Baldrian P."/>
            <person name="Vilgalys R."/>
            <person name="Henrissat B."/>
            <person name="Grigoriev I.V."/>
            <person name="Hibbett D."/>
            <person name="Nagy L.G."/>
            <person name="Martin F.M."/>
        </authorList>
    </citation>
    <scope>NUCLEOTIDE SEQUENCE</scope>
    <source>
        <strain evidence="8">Prilba</strain>
    </source>
</reference>
<organism evidence="8 9">
    <name type="scientific">Russula ochroleuca</name>
    <dbReference type="NCBI Taxonomy" id="152965"/>
    <lineage>
        <taxon>Eukaryota</taxon>
        <taxon>Fungi</taxon>
        <taxon>Dikarya</taxon>
        <taxon>Basidiomycota</taxon>
        <taxon>Agaricomycotina</taxon>
        <taxon>Agaricomycetes</taxon>
        <taxon>Russulales</taxon>
        <taxon>Russulaceae</taxon>
        <taxon>Russula</taxon>
    </lineage>
</organism>
<dbReference type="OrthoDB" id="2530521at2759"/>
<evidence type="ECO:0000313" key="9">
    <source>
        <dbReference type="Proteomes" id="UP000759537"/>
    </source>
</evidence>
<dbReference type="SMART" id="SM00456">
    <property type="entry name" value="WW"/>
    <property type="match status" value="1"/>
</dbReference>
<dbReference type="InterPro" id="IPR051370">
    <property type="entry name" value="PPIase_Pin1"/>
</dbReference>
<dbReference type="PROSITE" id="PS50020">
    <property type="entry name" value="WW_DOMAIN_2"/>
    <property type="match status" value="1"/>
</dbReference>
<dbReference type="InterPro" id="IPR000297">
    <property type="entry name" value="PPIase_PpiC"/>
</dbReference>
<dbReference type="AlphaFoldDB" id="A0A9P5T9Y9"/>
<dbReference type="EMBL" id="WHVB01000006">
    <property type="protein sequence ID" value="KAF8481598.1"/>
    <property type="molecule type" value="Genomic_DNA"/>
</dbReference>